<gene>
    <name evidence="2" type="ORF">X777_14997</name>
</gene>
<proteinExistence type="predicted"/>
<protein>
    <submittedName>
        <fullName evidence="2">Uncharacterized protein</fullName>
    </submittedName>
</protein>
<name>A0A026WS88_OOCBI</name>
<accession>A0A026WS88</accession>
<dbReference type="AlphaFoldDB" id="A0A026WS88"/>
<sequence>MTQLSSFQPLPPISLPRPVRRSNRHYAADALLLPCAKGNRPTTSSPSSFLVSRTRSLPRGPSDAIASPPPVNYADSRGIPTIRLFLLPSSNPCPTPVDGAHRGDFYGGAAWRERRALCRFAEERRTCKGSAKIPRKKNIYLFFLSLSVALTA</sequence>
<dbReference type="EMBL" id="KK107119">
    <property type="protein sequence ID" value="EZA58828.1"/>
    <property type="molecule type" value="Genomic_DNA"/>
</dbReference>
<evidence type="ECO:0000313" key="2">
    <source>
        <dbReference type="EMBL" id="EZA58828.1"/>
    </source>
</evidence>
<feature type="region of interest" description="Disordered" evidence="1">
    <location>
        <begin position="37"/>
        <end position="71"/>
    </location>
</feature>
<dbReference type="Proteomes" id="UP000053097">
    <property type="component" value="Unassembled WGS sequence"/>
</dbReference>
<organism evidence="2 3">
    <name type="scientific">Ooceraea biroi</name>
    <name type="common">Clonal raider ant</name>
    <name type="synonym">Cerapachys biroi</name>
    <dbReference type="NCBI Taxonomy" id="2015173"/>
    <lineage>
        <taxon>Eukaryota</taxon>
        <taxon>Metazoa</taxon>
        <taxon>Ecdysozoa</taxon>
        <taxon>Arthropoda</taxon>
        <taxon>Hexapoda</taxon>
        <taxon>Insecta</taxon>
        <taxon>Pterygota</taxon>
        <taxon>Neoptera</taxon>
        <taxon>Endopterygota</taxon>
        <taxon>Hymenoptera</taxon>
        <taxon>Apocrita</taxon>
        <taxon>Aculeata</taxon>
        <taxon>Formicoidea</taxon>
        <taxon>Formicidae</taxon>
        <taxon>Dorylinae</taxon>
        <taxon>Ooceraea</taxon>
    </lineage>
</organism>
<keyword evidence="3" id="KW-1185">Reference proteome</keyword>
<evidence type="ECO:0000256" key="1">
    <source>
        <dbReference type="SAM" id="MobiDB-lite"/>
    </source>
</evidence>
<reference evidence="2 3" key="1">
    <citation type="journal article" date="2014" name="Curr. Biol.">
        <title>The genome of the clonal raider ant Cerapachys biroi.</title>
        <authorList>
            <person name="Oxley P.R."/>
            <person name="Ji L."/>
            <person name="Fetter-Pruneda I."/>
            <person name="McKenzie S.K."/>
            <person name="Li C."/>
            <person name="Hu H."/>
            <person name="Zhang G."/>
            <person name="Kronauer D.J."/>
        </authorList>
    </citation>
    <scope>NUCLEOTIDE SEQUENCE [LARGE SCALE GENOMIC DNA]</scope>
</reference>
<feature type="compositionally biased region" description="Polar residues" evidence="1">
    <location>
        <begin position="40"/>
        <end position="55"/>
    </location>
</feature>
<evidence type="ECO:0000313" key="3">
    <source>
        <dbReference type="Proteomes" id="UP000053097"/>
    </source>
</evidence>